<dbReference type="Proteomes" id="UP001160519">
    <property type="component" value="Unassembled WGS sequence"/>
</dbReference>
<sequence>MTPENTEKLYQAFPCLYRGQKKSLQESSMRWGLQCDDGWFDLIWNLSQAIEEVARQEGLEPQSDDWPEATQVKEKLGTLRFHLKNYNESIHALIDKAEEASAKICEVCGAPSQQVDNTRHWVKSLCSEHAEEYLLKTASSIANKTPAGQWVKDREKVTLHIGIFFLIDGVVLRDSLPIEKGQQYGDNIEHGAHYEYWLNLAPTTAAESTFKAHAYDYYPRGRVVFNSQHRRAKLYIDRCIRGAALATIREEFALPTDTLIGYDTHYQCHRCNPTYLDDFDENDE</sequence>
<comment type="caution">
    <text evidence="1">The sequence shown here is derived from an EMBL/GenBank/DDBJ whole genome shotgun (WGS) entry which is preliminary data.</text>
</comment>
<protein>
    <submittedName>
        <fullName evidence="1">Uncharacterized protein</fullName>
    </submittedName>
</protein>
<accession>A0AA43TMN2</accession>
<organism evidence="1 2">
    <name type="scientific">Candidatus Methylobacter titanis</name>
    <dbReference type="NCBI Taxonomy" id="3053457"/>
    <lineage>
        <taxon>Bacteria</taxon>
        <taxon>Pseudomonadati</taxon>
        <taxon>Pseudomonadota</taxon>
        <taxon>Gammaproteobacteria</taxon>
        <taxon>Methylococcales</taxon>
        <taxon>Methylococcaceae</taxon>
        <taxon>Methylobacter</taxon>
    </lineage>
</organism>
<evidence type="ECO:0000313" key="1">
    <source>
        <dbReference type="EMBL" id="MDI1232447.1"/>
    </source>
</evidence>
<dbReference type="AlphaFoldDB" id="A0AA43TMN2"/>
<reference evidence="1" key="1">
    <citation type="submission" date="2023-01" db="EMBL/GenBank/DDBJ databases">
        <title>Biogeochemical cycle of methane in antarctic sediments.</title>
        <authorList>
            <person name="Roldan D.M."/>
            <person name="Menes R.J."/>
        </authorList>
    </citation>
    <scope>NUCLEOTIDE SEQUENCE [LARGE SCALE GENOMIC DNA]</scope>
    <source>
        <strain evidence="1">K-2018 MAG008</strain>
    </source>
</reference>
<proteinExistence type="predicted"/>
<dbReference type="EMBL" id="JAQSDF010000087">
    <property type="protein sequence ID" value="MDI1232447.1"/>
    <property type="molecule type" value="Genomic_DNA"/>
</dbReference>
<keyword evidence="2" id="KW-1185">Reference proteome</keyword>
<gene>
    <name evidence="1" type="ORF">PSU93_15010</name>
</gene>
<evidence type="ECO:0000313" key="2">
    <source>
        <dbReference type="Proteomes" id="UP001160519"/>
    </source>
</evidence>
<name>A0AA43TMN2_9GAMM</name>